<dbReference type="GO" id="GO:0006891">
    <property type="term" value="P:intra-Golgi vesicle-mediated transport"/>
    <property type="evidence" value="ECO:0000318"/>
    <property type="project" value="GO_Central"/>
</dbReference>
<evidence type="ECO:0000256" key="2">
    <source>
        <dbReference type="ARBA" id="ARBA00022741"/>
    </source>
</evidence>
<evidence type="ECO:0000256" key="1">
    <source>
        <dbReference type="ARBA" id="ARBA00006270"/>
    </source>
</evidence>
<dbReference type="VEuPathDB" id="TrichDB:TVAG_073560"/>
<dbReference type="SUPFAM" id="SSF52540">
    <property type="entry name" value="P-loop containing nucleoside triphosphate hydrolases"/>
    <property type="match status" value="1"/>
</dbReference>
<evidence type="ECO:0000313" key="4">
    <source>
        <dbReference type="EMBL" id="EAY08993.1"/>
    </source>
</evidence>
<dbReference type="OrthoDB" id="8954335at2759"/>
<dbReference type="eggNOG" id="KOG0094">
    <property type="taxonomic scope" value="Eukaryota"/>
</dbReference>
<dbReference type="GO" id="GO:0003924">
    <property type="term" value="F:GTPase activity"/>
    <property type="evidence" value="ECO:0000318"/>
    <property type="project" value="GO_Central"/>
</dbReference>
<organism evidence="4 5">
    <name type="scientific">Trichomonas vaginalis (strain ATCC PRA-98 / G3)</name>
    <dbReference type="NCBI Taxonomy" id="412133"/>
    <lineage>
        <taxon>Eukaryota</taxon>
        <taxon>Metamonada</taxon>
        <taxon>Parabasalia</taxon>
        <taxon>Trichomonadida</taxon>
        <taxon>Trichomonadidae</taxon>
        <taxon>Trichomonas</taxon>
    </lineage>
</organism>
<dbReference type="GO" id="GO:0005829">
    <property type="term" value="C:cytosol"/>
    <property type="evidence" value="ECO:0007669"/>
    <property type="project" value="GOC"/>
</dbReference>
<dbReference type="GO" id="GO:0006890">
    <property type="term" value="P:retrograde vesicle-mediated transport, Golgi to endoplasmic reticulum"/>
    <property type="evidence" value="ECO:0000318"/>
    <property type="project" value="GO_Central"/>
</dbReference>
<dbReference type="SMART" id="SM00175">
    <property type="entry name" value="RAB"/>
    <property type="match status" value="1"/>
</dbReference>
<reference evidence="4" key="1">
    <citation type="submission" date="2006-10" db="EMBL/GenBank/DDBJ databases">
        <authorList>
            <person name="Amadeo P."/>
            <person name="Zhao Q."/>
            <person name="Wortman J."/>
            <person name="Fraser-Liggett C."/>
            <person name="Carlton J."/>
        </authorList>
    </citation>
    <scope>NUCLEOTIDE SEQUENCE</scope>
    <source>
        <strain evidence="4">G3</strain>
    </source>
</reference>
<dbReference type="RefSeq" id="XP_001321216.1">
    <property type="nucleotide sequence ID" value="XM_001321181.1"/>
</dbReference>
<dbReference type="InterPro" id="IPR005225">
    <property type="entry name" value="Small_GTP-bd"/>
</dbReference>
<dbReference type="PRINTS" id="PR00449">
    <property type="entry name" value="RASTRNSFRMNG"/>
</dbReference>
<dbReference type="InParanoid" id="A2EE95"/>
<dbReference type="PANTHER" id="PTHR47981">
    <property type="entry name" value="RAB FAMILY"/>
    <property type="match status" value="1"/>
</dbReference>
<gene>
    <name evidence="4" type="ORF">TVAG_073560</name>
</gene>
<dbReference type="PANTHER" id="PTHR47981:SF20">
    <property type="entry name" value="RAS-RELATED PROTEIN RAB-7A"/>
    <property type="match status" value="1"/>
</dbReference>
<dbReference type="VEuPathDB" id="TrichDB:TVAGG3_0797990"/>
<keyword evidence="2" id="KW-0547">Nucleotide-binding</keyword>
<dbReference type="GO" id="GO:0012505">
    <property type="term" value="C:endomembrane system"/>
    <property type="evidence" value="ECO:0000318"/>
    <property type="project" value="GO_Central"/>
</dbReference>
<dbReference type="InterPro" id="IPR027417">
    <property type="entry name" value="P-loop_NTPase"/>
</dbReference>
<dbReference type="GO" id="GO:0006886">
    <property type="term" value="P:intracellular protein transport"/>
    <property type="evidence" value="ECO:0000318"/>
    <property type="project" value="GO_Central"/>
</dbReference>
<proteinExistence type="inferred from homology"/>
<dbReference type="Proteomes" id="UP000001542">
    <property type="component" value="Unassembled WGS sequence"/>
</dbReference>
<dbReference type="SMR" id="A2EE95"/>
<dbReference type="GO" id="GO:0005525">
    <property type="term" value="F:GTP binding"/>
    <property type="evidence" value="ECO:0007669"/>
    <property type="project" value="UniProtKB-KW"/>
</dbReference>
<dbReference type="InterPro" id="IPR001806">
    <property type="entry name" value="Small_GTPase"/>
</dbReference>
<keyword evidence="5" id="KW-1185">Reference proteome</keyword>
<dbReference type="CDD" id="cd00154">
    <property type="entry name" value="Rab"/>
    <property type="match status" value="1"/>
</dbReference>
<reference evidence="4" key="2">
    <citation type="journal article" date="2007" name="Science">
        <title>Draft genome sequence of the sexually transmitted pathogen Trichomonas vaginalis.</title>
        <authorList>
            <person name="Carlton J.M."/>
            <person name="Hirt R.P."/>
            <person name="Silva J.C."/>
            <person name="Delcher A.L."/>
            <person name="Schatz M."/>
            <person name="Zhao Q."/>
            <person name="Wortman J.R."/>
            <person name="Bidwell S.L."/>
            <person name="Alsmark U.C.M."/>
            <person name="Besteiro S."/>
            <person name="Sicheritz-Ponten T."/>
            <person name="Noel C.J."/>
            <person name="Dacks J.B."/>
            <person name="Foster P.G."/>
            <person name="Simillion C."/>
            <person name="Van de Peer Y."/>
            <person name="Miranda-Saavedra D."/>
            <person name="Barton G.J."/>
            <person name="Westrop G.D."/>
            <person name="Mueller S."/>
            <person name="Dessi D."/>
            <person name="Fiori P.L."/>
            <person name="Ren Q."/>
            <person name="Paulsen I."/>
            <person name="Zhang H."/>
            <person name="Bastida-Corcuera F.D."/>
            <person name="Simoes-Barbosa A."/>
            <person name="Brown M.T."/>
            <person name="Hayes R.D."/>
            <person name="Mukherjee M."/>
            <person name="Okumura C.Y."/>
            <person name="Schneider R."/>
            <person name="Smith A.J."/>
            <person name="Vanacova S."/>
            <person name="Villalvazo M."/>
            <person name="Haas B.J."/>
            <person name="Pertea M."/>
            <person name="Feldblyum T.V."/>
            <person name="Utterback T.R."/>
            <person name="Shu C.L."/>
            <person name="Osoegawa K."/>
            <person name="de Jong P.J."/>
            <person name="Hrdy I."/>
            <person name="Horvathova L."/>
            <person name="Zubacova Z."/>
            <person name="Dolezal P."/>
            <person name="Malik S.B."/>
            <person name="Logsdon J.M. Jr."/>
            <person name="Henze K."/>
            <person name="Gupta A."/>
            <person name="Wang C.C."/>
            <person name="Dunne R.L."/>
            <person name="Upcroft J.A."/>
            <person name="Upcroft P."/>
            <person name="White O."/>
            <person name="Salzberg S.L."/>
            <person name="Tang P."/>
            <person name="Chiu C.-H."/>
            <person name="Lee Y.-S."/>
            <person name="Embley T.M."/>
            <person name="Coombs G.H."/>
            <person name="Mottram J.C."/>
            <person name="Tachezy J."/>
            <person name="Fraser-Liggett C.M."/>
            <person name="Johnson P.J."/>
        </authorList>
    </citation>
    <scope>NUCLEOTIDE SEQUENCE [LARGE SCALE GENOMIC DNA]</scope>
    <source>
        <strain evidence="4">G3</strain>
    </source>
</reference>
<evidence type="ECO:0000313" key="5">
    <source>
        <dbReference type="Proteomes" id="UP000001542"/>
    </source>
</evidence>
<dbReference type="Gene3D" id="3.40.50.300">
    <property type="entry name" value="P-loop containing nucleotide triphosphate hydrolases"/>
    <property type="match status" value="1"/>
</dbReference>
<evidence type="ECO:0000256" key="3">
    <source>
        <dbReference type="ARBA" id="ARBA00023134"/>
    </source>
</evidence>
<protein>
    <submittedName>
        <fullName evidence="4">Ras family protein</fullName>
    </submittedName>
</protein>
<dbReference type="STRING" id="5722.A2EE95"/>
<sequence>MMASNPQTNLMSFKVILFGDSGVEKTSIANRIAHQQFLSSLPSTIAVGNYKVVIPVGNTQVELKLWDTAGQERYKSIIPMFKRETSVCIIVCSVDSPDSINHINDWKKIIEAHMVSAKTNDGIVELFDQIAKELISSSVNCADNMMEQEEKPIRKTRFCCL</sequence>
<dbReference type="EMBL" id="DS113366">
    <property type="protein sequence ID" value="EAY08993.1"/>
    <property type="molecule type" value="Genomic_DNA"/>
</dbReference>
<dbReference type="KEGG" id="tva:4766900"/>
<dbReference type="SMART" id="SM00174">
    <property type="entry name" value="RHO"/>
    <property type="match status" value="1"/>
</dbReference>
<dbReference type="AlphaFoldDB" id="A2EE95"/>
<dbReference type="NCBIfam" id="TIGR00231">
    <property type="entry name" value="small_GTP"/>
    <property type="match status" value="1"/>
</dbReference>
<dbReference type="GO" id="GO:0042147">
    <property type="term" value="P:retrograde transport, endosome to Golgi"/>
    <property type="evidence" value="ECO:0000318"/>
    <property type="project" value="GO_Central"/>
</dbReference>
<name>A2EE95_TRIV3</name>
<accession>A2EE95</accession>
<keyword evidence="3" id="KW-0342">GTP-binding</keyword>
<dbReference type="SMART" id="SM00173">
    <property type="entry name" value="RAS"/>
    <property type="match status" value="1"/>
</dbReference>
<dbReference type="GO" id="GO:0005794">
    <property type="term" value="C:Golgi apparatus"/>
    <property type="evidence" value="ECO:0000318"/>
    <property type="project" value="GO_Central"/>
</dbReference>
<dbReference type="PROSITE" id="PS51419">
    <property type="entry name" value="RAB"/>
    <property type="match status" value="1"/>
</dbReference>
<comment type="similarity">
    <text evidence="1">Belongs to the small GTPase superfamily. Rab family.</text>
</comment>
<dbReference type="Pfam" id="PF00071">
    <property type="entry name" value="Ras"/>
    <property type="match status" value="1"/>
</dbReference>